<evidence type="ECO:0000313" key="4">
    <source>
        <dbReference type="Proteomes" id="UP000199588"/>
    </source>
</evidence>
<keyword evidence="1" id="KW-0378">Hydrolase</keyword>
<keyword evidence="4" id="KW-1185">Reference proteome</keyword>
<protein>
    <submittedName>
        <fullName evidence="3">Esterase</fullName>
    </submittedName>
</protein>
<dbReference type="SUPFAM" id="SSF53474">
    <property type="entry name" value="alpha/beta-Hydrolases"/>
    <property type="match status" value="1"/>
</dbReference>
<organism evidence="3 4">
    <name type="scientific">Basfia succiniciproducens</name>
    <dbReference type="NCBI Taxonomy" id="653940"/>
    <lineage>
        <taxon>Bacteria</taxon>
        <taxon>Pseudomonadati</taxon>
        <taxon>Pseudomonadota</taxon>
        <taxon>Gammaproteobacteria</taxon>
        <taxon>Pasteurellales</taxon>
        <taxon>Pasteurellaceae</taxon>
        <taxon>Basfia</taxon>
    </lineage>
</organism>
<comment type="caution">
    <text evidence="3">The sequence shown here is derived from an EMBL/GenBank/DDBJ whole genome shotgun (WGS) entry which is preliminary data.</text>
</comment>
<dbReference type="Pfam" id="PF12697">
    <property type="entry name" value="Abhydrolase_6"/>
    <property type="match status" value="1"/>
</dbReference>
<dbReference type="Gene3D" id="3.40.50.1820">
    <property type="entry name" value="alpha/beta hydrolase"/>
    <property type="match status" value="1"/>
</dbReference>
<evidence type="ECO:0000313" key="3">
    <source>
        <dbReference type="EMBL" id="SCX74790.1"/>
    </source>
</evidence>
<evidence type="ECO:0000259" key="2">
    <source>
        <dbReference type="Pfam" id="PF12697"/>
    </source>
</evidence>
<sequence length="258" mass="29092">MKLLNYQFHQLKQPSNQATMVFIHGLFGDMNNLGIIARAFSDAYNILRLDLRNHGQSFHADEMNYSLMAQDIIHLLETLQLTKVILIGHSMGGKAAMKTAALRPDLVEKLICIDIGPIAYAHRWHDDVFAGLFAVKNAQASSRQEAKPILASYIKDEGVIQFMLKSFDGNAAEKFRFNLTALFNNYGQIMGWEEVFFDKPTLFIKGGNSDYLQSGYGTRILAQFPQASSFTINGSGHWVHAEKPEFVVRAIQRFLESN</sequence>
<name>A0A1G5AA81_9PAST</name>
<accession>A0A1G5AA81</accession>
<dbReference type="InterPro" id="IPR000073">
    <property type="entry name" value="AB_hydrolase_1"/>
</dbReference>
<proteinExistence type="predicted"/>
<gene>
    <name evidence="3" type="ORF">SAMN02910354_00020</name>
</gene>
<feature type="domain" description="AB hydrolase-1" evidence="2">
    <location>
        <begin position="20"/>
        <end position="250"/>
    </location>
</feature>
<evidence type="ECO:0000256" key="1">
    <source>
        <dbReference type="ARBA" id="ARBA00022801"/>
    </source>
</evidence>
<reference evidence="3 4" key="1">
    <citation type="submission" date="2016-10" db="EMBL/GenBank/DDBJ databases">
        <authorList>
            <person name="Varghese N."/>
            <person name="Submissions S."/>
        </authorList>
    </citation>
    <scope>NUCLEOTIDE SEQUENCE [LARGE SCALE GENOMIC DNA]</scope>
    <source>
        <strain evidence="3 4">DSM 22022</strain>
    </source>
</reference>
<dbReference type="InterPro" id="IPR029058">
    <property type="entry name" value="AB_hydrolase_fold"/>
</dbReference>
<dbReference type="RefSeq" id="WP_090653508.1">
    <property type="nucleotide sequence ID" value="NZ_CP015031.1"/>
</dbReference>
<dbReference type="PANTHER" id="PTHR46118">
    <property type="entry name" value="PROTEIN ABHD11"/>
    <property type="match status" value="1"/>
</dbReference>
<dbReference type="Proteomes" id="UP000199588">
    <property type="component" value="Unassembled WGS sequence"/>
</dbReference>
<dbReference type="PANTHER" id="PTHR46118:SF4">
    <property type="entry name" value="PROTEIN ABHD11"/>
    <property type="match status" value="1"/>
</dbReference>
<dbReference type="EMBL" id="FMUQ01000002">
    <property type="protein sequence ID" value="SCX74790.1"/>
    <property type="molecule type" value="Genomic_DNA"/>
</dbReference>